<reference evidence="1 2" key="1">
    <citation type="submission" date="2020-04" db="EMBL/GenBank/DDBJ databases">
        <title>MicrobeNet Type strains.</title>
        <authorList>
            <person name="Nicholson A.C."/>
        </authorList>
    </citation>
    <scope>NUCLEOTIDE SEQUENCE [LARGE SCALE GENOMIC DNA]</scope>
    <source>
        <strain evidence="1 2">JCM 3332</strain>
    </source>
</reference>
<dbReference type="AlphaFoldDB" id="A0A846YNA4"/>
<sequence>MGETPPPLPARHPKYRAAPLRYWPTGRRHNRALLERITEGLRALPDDHPASHCRSMGQIRGYAHAHQEMAVHAPHGCARYLEAVRYVEATRL</sequence>
<accession>A0A846YNA4</accession>
<keyword evidence="2" id="KW-1185">Reference proteome</keyword>
<gene>
    <name evidence="1" type="ORF">HGA15_31275</name>
</gene>
<dbReference type="RefSeq" id="WP_157116878.1">
    <property type="nucleotide sequence ID" value="NZ_JAAXOT010000024.1"/>
</dbReference>
<dbReference type="Proteomes" id="UP000570678">
    <property type="component" value="Unassembled WGS sequence"/>
</dbReference>
<comment type="caution">
    <text evidence="1">The sequence shown here is derived from an EMBL/GenBank/DDBJ whole genome shotgun (WGS) entry which is preliminary data.</text>
</comment>
<proteinExistence type="predicted"/>
<evidence type="ECO:0000313" key="2">
    <source>
        <dbReference type="Proteomes" id="UP000570678"/>
    </source>
</evidence>
<dbReference type="EMBL" id="JAAXOT010000024">
    <property type="protein sequence ID" value="NKY60545.1"/>
    <property type="molecule type" value="Genomic_DNA"/>
</dbReference>
<name>A0A846YNA4_9NOCA</name>
<protein>
    <submittedName>
        <fullName evidence="1">Uncharacterized protein</fullName>
    </submittedName>
</protein>
<organism evidence="1 2">
    <name type="scientific">Nocardia flavorosea</name>
    <dbReference type="NCBI Taxonomy" id="53429"/>
    <lineage>
        <taxon>Bacteria</taxon>
        <taxon>Bacillati</taxon>
        <taxon>Actinomycetota</taxon>
        <taxon>Actinomycetes</taxon>
        <taxon>Mycobacteriales</taxon>
        <taxon>Nocardiaceae</taxon>
        <taxon>Nocardia</taxon>
    </lineage>
</organism>
<evidence type="ECO:0000313" key="1">
    <source>
        <dbReference type="EMBL" id="NKY60545.1"/>
    </source>
</evidence>